<organism evidence="1 2">
    <name type="scientific">Panagrolaimus sp. ES5</name>
    <dbReference type="NCBI Taxonomy" id="591445"/>
    <lineage>
        <taxon>Eukaryota</taxon>
        <taxon>Metazoa</taxon>
        <taxon>Ecdysozoa</taxon>
        <taxon>Nematoda</taxon>
        <taxon>Chromadorea</taxon>
        <taxon>Rhabditida</taxon>
        <taxon>Tylenchina</taxon>
        <taxon>Panagrolaimomorpha</taxon>
        <taxon>Panagrolaimoidea</taxon>
        <taxon>Panagrolaimidae</taxon>
        <taxon>Panagrolaimus</taxon>
    </lineage>
</organism>
<dbReference type="Proteomes" id="UP000887579">
    <property type="component" value="Unplaced"/>
</dbReference>
<dbReference type="WBParaSite" id="ES5_v2.g28271.t1">
    <property type="protein sequence ID" value="ES5_v2.g28271.t1"/>
    <property type="gene ID" value="ES5_v2.g28271"/>
</dbReference>
<sequence length="60" mass="6502">MASVPPGDIVTQPGTKVVFNAPYDDKHTYHIKIINSGGHRIGWAIKTTNMKRLGVDPPCG</sequence>
<evidence type="ECO:0000313" key="1">
    <source>
        <dbReference type="Proteomes" id="UP000887579"/>
    </source>
</evidence>
<reference evidence="2" key="1">
    <citation type="submission" date="2022-11" db="UniProtKB">
        <authorList>
            <consortium name="WormBaseParasite"/>
        </authorList>
    </citation>
    <scope>IDENTIFICATION</scope>
</reference>
<accession>A0AC34GF89</accession>
<name>A0AC34GF89_9BILA</name>
<proteinExistence type="predicted"/>
<protein>
    <submittedName>
        <fullName evidence="2">MSP domain-containing protein</fullName>
    </submittedName>
</protein>
<evidence type="ECO:0000313" key="2">
    <source>
        <dbReference type="WBParaSite" id="ES5_v2.g28271.t1"/>
    </source>
</evidence>